<evidence type="ECO:0000256" key="10">
    <source>
        <dbReference type="ARBA" id="ARBA00023237"/>
    </source>
</evidence>
<evidence type="ECO:0000256" key="1">
    <source>
        <dbReference type="ARBA" id="ARBA00004571"/>
    </source>
</evidence>
<dbReference type="RefSeq" id="WP_046007355.1">
    <property type="nucleotide sequence ID" value="NZ_JXYA01000083.1"/>
</dbReference>
<evidence type="ECO:0000256" key="2">
    <source>
        <dbReference type="ARBA" id="ARBA00022448"/>
    </source>
</evidence>
<keyword evidence="7" id="KW-0406">Ion transport</keyword>
<evidence type="ECO:0000256" key="4">
    <source>
        <dbReference type="ARBA" id="ARBA00022496"/>
    </source>
</evidence>
<keyword evidence="6" id="KW-0408">Iron</keyword>
<proteinExistence type="inferred from homology"/>
<name>A0A0F4QB17_9GAMM</name>
<feature type="signal peptide" evidence="13">
    <location>
        <begin position="1"/>
        <end position="21"/>
    </location>
</feature>
<dbReference type="InterPro" id="IPR036942">
    <property type="entry name" value="Beta-barrel_TonB_sf"/>
</dbReference>
<dbReference type="Proteomes" id="UP000033452">
    <property type="component" value="Unassembled WGS sequence"/>
</dbReference>
<evidence type="ECO:0000256" key="9">
    <source>
        <dbReference type="ARBA" id="ARBA00023136"/>
    </source>
</evidence>
<dbReference type="GO" id="GO:0006826">
    <property type="term" value="P:iron ion transport"/>
    <property type="evidence" value="ECO:0007669"/>
    <property type="project" value="UniProtKB-KW"/>
</dbReference>
<evidence type="ECO:0000259" key="15">
    <source>
        <dbReference type="Pfam" id="PF07715"/>
    </source>
</evidence>
<keyword evidence="9 11" id="KW-0472">Membrane</keyword>
<dbReference type="InterPro" id="IPR012910">
    <property type="entry name" value="Plug_dom"/>
</dbReference>
<dbReference type="PANTHER" id="PTHR32552:SF81">
    <property type="entry name" value="TONB-DEPENDENT OUTER MEMBRANE RECEPTOR"/>
    <property type="match status" value="1"/>
</dbReference>
<evidence type="ECO:0000256" key="11">
    <source>
        <dbReference type="PROSITE-ProRule" id="PRU01360"/>
    </source>
</evidence>
<dbReference type="PROSITE" id="PS52016">
    <property type="entry name" value="TONB_DEPENDENT_REC_3"/>
    <property type="match status" value="1"/>
</dbReference>
<evidence type="ECO:0000256" key="5">
    <source>
        <dbReference type="ARBA" id="ARBA00022692"/>
    </source>
</evidence>
<feature type="domain" description="TonB-dependent receptor plug" evidence="15">
    <location>
        <begin position="44"/>
        <end position="155"/>
    </location>
</feature>
<evidence type="ECO:0000256" key="12">
    <source>
        <dbReference type="RuleBase" id="RU003357"/>
    </source>
</evidence>
<dbReference type="GO" id="GO:0009279">
    <property type="term" value="C:cell outer membrane"/>
    <property type="evidence" value="ECO:0007669"/>
    <property type="project" value="UniProtKB-SubCell"/>
</dbReference>
<protein>
    <submittedName>
        <fullName evidence="16">TonB-dependent receptor</fullName>
    </submittedName>
</protein>
<evidence type="ECO:0000256" key="13">
    <source>
        <dbReference type="SAM" id="SignalP"/>
    </source>
</evidence>
<evidence type="ECO:0000256" key="8">
    <source>
        <dbReference type="ARBA" id="ARBA00023077"/>
    </source>
</evidence>
<reference evidence="16 17" key="1">
    <citation type="journal article" date="2015" name="BMC Genomics">
        <title>Genome mining reveals unlocked bioactive potential of marine Gram-negative bacteria.</title>
        <authorList>
            <person name="Machado H."/>
            <person name="Sonnenschein E.C."/>
            <person name="Melchiorsen J."/>
            <person name="Gram L."/>
        </authorList>
    </citation>
    <scope>NUCLEOTIDE SEQUENCE [LARGE SCALE GENOMIC DNA]</scope>
    <source>
        <strain evidence="16 17">S2471</strain>
    </source>
</reference>
<keyword evidence="16" id="KW-0675">Receptor</keyword>
<dbReference type="OrthoDB" id="127311at2"/>
<feature type="chain" id="PRO_5002475310" evidence="13">
    <location>
        <begin position="22"/>
        <end position="704"/>
    </location>
</feature>
<evidence type="ECO:0000259" key="14">
    <source>
        <dbReference type="Pfam" id="PF00593"/>
    </source>
</evidence>
<keyword evidence="8 12" id="KW-0798">TonB box</keyword>
<evidence type="ECO:0000313" key="16">
    <source>
        <dbReference type="EMBL" id="KJZ04868.1"/>
    </source>
</evidence>
<evidence type="ECO:0000256" key="7">
    <source>
        <dbReference type="ARBA" id="ARBA00023065"/>
    </source>
</evidence>
<dbReference type="PATRIC" id="fig|43658.5.peg.4918"/>
<comment type="similarity">
    <text evidence="11 12">Belongs to the TonB-dependent receptor family.</text>
</comment>
<keyword evidence="4" id="KW-0410">Iron transport</keyword>
<dbReference type="Pfam" id="PF00593">
    <property type="entry name" value="TonB_dep_Rec_b-barrel"/>
    <property type="match status" value="1"/>
</dbReference>
<evidence type="ECO:0000313" key="17">
    <source>
        <dbReference type="Proteomes" id="UP000033452"/>
    </source>
</evidence>
<comment type="caution">
    <text evidence="16">The sequence shown here is derived from an EMBL/GenBank/DDBJ whole genome shotgun (WGS) entry which is preliminary data.</text>
</comment>
<dbReference type="InterPro" id="IPR039426">
    <property type="entry name" value="TonB-dep_rcpt-like"/>
</dbReference>
<dbReference type="AlphaFoldDB" id="A0A0F4QB17"/>
<accession>A0A0F4QB17</accession>
<organism evidence="16 17">
    <name type="scientific">Pseudoalteromonas rubra</name>
    <dbReference type="NCBI Taxonomy" id="43658"/>
    <lineage>
        <taxon>Bacteria</taxon>
        <taxon>Pseudomonadati</taxon>
        <taxon>Pseudomonadota</taxon>
        <taxon>Gammaproteobacteria</taxon>
        <taxon>Alteromonadales</taxon>
        <taxon>Pseudoalteromonadaceae</taxon>
        <taxon>Pseudoalteromonas</taxon>
    </lineage>
</organism>
<evidence type="ECO:0000256" key="6">
    <source>
        <dbReference type="ARBA" id="ARBA00023004"/>
    </source>
</evidence>
<feature type="domain" description="TonB-dependent receptor-like beta-barrel" evidence="14">
    <location>
        <begin position="301"/>
        <end position="658"/>
    </location>
</feature>
<evidence type="ECO:0000256" key="3">
    <source>
        <dbReference type="ARBA" id="ARBA00022452"/>
    </source>
</evidence>
<keyword evidence="17" id="KW-1185">Reference proteome</keyword>
<keyword evidence="3 11" id="KW-1134">Transmembrane beta strand</keyword>
<dbReference type="Pfam" id="PF07715">
    <property type="entry name" value="Plug"/>
    <property type="match status" value="1"/>
</dbReference>
<keyword evidence="10 11" id="KW-0998">Cell outer membrane</keyword>
<gene>
    <name evidence="16" type="ORF">TW77_23245</name>
</gene>
<comment type="subcellular location">
    <subcellularLocation>
        <location evidence="1 11">Cell outer membrane</location>
        <topology evidence="1 11">Multi-pass membrane protein</topology>
    </subcellularLocation>
</comment>
<sequence length="704" mass="78340">MNKLKYSILPLALAVSQAVMADDDAEVKSIEQIVVYGENSRNSLKDTTSSIAVIDQEQLKSGQVNSYLDALQGIANVVVTGGLPAIRGQQGQGVSQGFGSFSSGAKPRISIMRDGVAEPYVAKVSGDLGLWDVEQIEVLRGPQSSNSGRNSSGGVVYIKTKEPSLTDVEAGVRVGYSDLNEQSELAGVVSIPLLEDELGVRASVQRVTGDLHHTFQYDKGYPFDPNEYDSTRADIKLKWQPAGVQGLDMLLHYVDSEDTGERDWTVEGPEIAPISDWVVGYERVINPETGLFVALGSGARDKTSDYKRWSLRTRYEINSQFDFELMVSDTDYSYIFEQYPRYWFVRMEEEGRTYDAKVTYDGDAGISGYLGYYHNERDQAFFREDWYQGTDDSSSKAIYGELTFALTDATRLVTGGRVTDESQFRIFDGFGLGGLRFDIDVDNRIYLPKLAVLHDLGETTTLSASFRKGYTSGGGDFHWFTRTNYTFEPEYVDTFELGARATLLDGDLSVSANLFYNDYSNYQFLGRGPSGDARDSKVLNLAQVESYGLETEARLAVTEDLTLSASLGLLDSNIEEANAQNRDSEGLDLPMAADVTVGLGAEYWLTEQLQFNARSHYVGEYYSKLGGKDIHLAGDYTEVNFSVAYVTEQWRINAYVNNAFDNESLLRGERHDGMSEQYKHLAGEFRYARLSDPRTVGISFSYTL</sequence>
<dbReference type="PANTHER" id="PTHR32552">
    <property type="entry name" value="FERRICHROME IRON RECEPTOR-RELATED"/>
    <property type="match status" value="1"/>
</dbReference>
<dbReference type="InterPro" id="IPR000531">
    <property type="entry name" value="Beta-barrel_TonB"/>
</dbReference>
<keyword evidence="13" id="KW-0732">Signal</keyword>
<keyword evidence="5 11" id="KW-0812">Transmembrane</keyword>
<dbReference type="SUPFAM" id="SSF56935">
    <property type="entry name" value="Porins"/>
    <property type="match status" value="1"/>
</dbReference>
<dbReference type="EMBL" id="JXYA01000083">
    <property type="protein sequence ID" value="KJZ04868.1"/>
    <property type="molecule type" value="Genomic_DNA"/>
</dbReference>
<keyword evidence="2 11" id="KW-0813">Transport</keyword>
<dbReference type="Gene3D" id="2.40.170.20">
    <property type="entry name" value="TonB-dependent receptor, beta-barrel domain"/>
    <property type="match status" value="1"/>
</dbReference>